<keyword evidence="2" id="KW-1185">Reference proteome</keyword>
<sequence>MIRLLANAVVQRVTAQPTSTPKVVTAETHKSLPNCRENSKIQKDAVFTQALDNLIITTYSPCNPGVSLIILQSKPPTPSLPRRAMTIPTTMVSLPCSPMPPKVEELVKIEGTNSKKPIRLGIDARLLVSQPMIPTKPTMQWLFKLPSFLRPREGTTYYEAFSPNSATACTHNPSSFIQAILYGIPDPDHYAIHKEIGLDRILTTIMYNVKDQEGGAKKVVEATQTIEKKIVEIGGEEVPVKETKTEVKEVKQFDTEEVEEVGGFTVMAK</sequence>
<gene>
    <name evidence="1" type="ORF">P280DRAFT_515796</name>
</gene>
<dbReference type="AlphaFoldDB" id="A0A6A6S837"/>
<dbReference type="OrthoDB" id="3801155at2759"/>
<evidence type="ECO:0000313" key="1">
    <source>
        <dbReference type="EMBL" id="KAF2643387.1"/>
    </source>
</evidence>
<proteinExistence type="predicted"/>
<evidence type="ECO:0000313" key="2">
    <source>
        <dbReference type="Proteomes" id="UP000799753"/>
    </source>
</evidence>
<dbReference type="EMBL" id="MU006780">
    <property type="protein sequence ID" value="KAF2643387.1"/>
    <property type="molecule type" value="Genomic_DNA"/>
</dbReference>
<accession>A0A6A6S837</accession>
<reference evidence="1" key="1">
    <citation type="journal article" date="2020" name="Stud. Mycol.">
        <title>101 Dothideomycetes genomes: a test case for predicting lifestyles and emergence of pathogens.</title>
        <authorList>
            <person name="Haridas S."/>
            <person name="Albert R."/>
            <person name="Binder M."/>
            <person name="Bloem J."/>
            <person name="Labutti K."/>
            <person name="Salamov A."/>
            <person name="Andreopoulos B."/>
            <person name="Baker S."/>
            <person name="Barry K."/>
            <person name="Bills G."/>
            <person name="Bluhm B."/>
            <person name="Cannon C."/>
            <person name="Castanera R."/>
            <person name="Culley D."/>
            <person name="Daum C."/>
            <person name="Ezra D."/>
            <person name="Gonzalez J."/>
            <person name="Henrissat B."/>
            <person name="Kuo A."/>
            <person name="Liang C."/>
            <person name="Lipzen A."/>
            <person name="Lutzoni F."/>
            <person name="Magnuson J."/>
            <person name="Mondo S."/>
            <person name="Nolan M."/>
            <person name="Ohm R."/>
            <person name="Pangilinan J."/>
            <person name="Park H.-J."/>
            <person name="Ramirez L."/>
            <person name="Alfaro M."/>
            <person name="Sun H."/>
            <person name="Tritt A."/>
            <person name="Yoshinaga Y."/>
            <person name="Zwiers L.-H."/>
            <person name="Turgeon B."/>
            <person name="Goodwin S."/>
            <person name="Spatafora J."/>
            <person name="Crous P."/>
            <person name="Grigoriev I."/>
        </authorList>
    </citation>
    <scope>NUCLEOTIDE SEQUENCE</scope>
    <source>
        <strain evidence="1">CBS 473.64</strain>
    </source>
</reference>
<dbReference type="Proteomes" id="UP000799753">
    <property type="component" value="Unassembled WGS sequence"/>
</dbReference>
<name>A0A6A6S837_9PLEO</name>
<protein>
    <submittedName>
        <fullName evidence="1">Uncharacterized protein</fullName>
    </submittedName>
</protein>
<organism evidence="1 2">
    <name type="scientific">Massarina eburnea CBS 473.64</name>
    <dbReference type="NCBI Taxonomy" id="1395130"/>
    <lineage>
        <taxon>Eukaryota</taxon>
        <taxon>Fungi</taxon>
        <taxon>Dikarya</taxon>
        <taxon>Ascomycota</taxon>
        <taxon>Pezizomycotina</taxon>
        <taxon>Dothideomycetes</taxon>
        <taxon>Pleosporomycetidae</taxon>
        <taxon>Pleosporales</taxon>
        <taxon>Massarineae</taxon>
        <taxon>Massarinaceae</taxon>
        <taxon>Massarina</taxon>
    </lineage>
</organism>